<dbReference type="AlphaFoldDB" id="A0A4Z2HF45"/>
<gene>
    <name evidence="2" type="ORF">EYF80_025482</name>
</gene>
<proteinExistence type="predicted"/>
<dbReference type="Proteomes" id="UP000314294">
    <property type="component" value="Unassembled WGS sequence"/>
</dbReference>
<feature type="region of interest" description="Disordered" evidence="1">
    <location>
        <begin position="98"/>
        <end position="122"/>
    </location>
</feature>
<evidence type="ECO:0000256" key="1">
    <source>
        <dbReference type="SAM" id="MobiDB-lite"/>
    </source>
</evidence>
<dbReference type="EMBL" id="SRLO01000256">
    <property type="protein sequence ID" value="TNN64231.1"/>
    <property type="molecule type" value="Genomic_DNA"/>
</dbReference>
<evidence type="ECO:0000313" key="2">
    <source>
        <dbReference type="EMBL" id="TNN64231.1"/>
    </source>
</evidence>
<feature type="compositionally biased region" description="Low complexity" evidence="1">
    <location>
        <begin position="109"/>
        <end position="121"/>
    </location>
</feature>
<keyword evidence="3" id="KW-1185">Reference proteome</keyword>
<comment type="caution">
    <text evidence="2">The sequence shown here is derived from an EMBL/GenBank/DDBJ whole genome shotgun (WGS) entry which is preliminary data.</text>
</comment>
<protein>
    <submittedName>
        <fullName evidence="2">Uncharacterized protein</fullName>
    </submittedName>
</protein>
<sequence>MKKLLLCSRLLNRQYGDTPTRHREEGTCLIPSKTSGCFICWLGEATHSSSLEDSPSSRPELRDIPDATIRPTQQIGAAFSEEEERSVSHCARADVMVSPDAAEGGGGKVTVVGGSTGSSMGRTRRVPLMATSCSAKASSWSRPSSEGLVPEERLMVRPDASMLTVTSAYMELTLASFRMKSESSSWSRPSFWRS</sequence>
<evidence type="ECO:0000313" key="3">
    <source>
        <dbReference type="Proteomes" id="UP000314294"/>
    </source>
</evidence>
<accession>A0A4Z2HF45</accession>
<reference evidence="2 3" key="1">
    <citation type="submission" date="2019-03" db="EMBL/GenBank/DDBJ databases">
        <title>First draft genome of Liparis tanakae, snailfish: a comprehensive survey of snailfish specific genes.</title>
        <authorList>
            <person name="Kim W."/>
            <person name="Song I."/>
            <person name="Jeong J.-H."/>
            <person name="Kim D."/>
            <person name="Kim S."/>
            <person name="Ryu S."/>
            <person name="Song J.Y."/>
            <person name="Lee S.K."/>
        </authorList>
    </citation>
    <scope>NUCLEOTIDE SEQUENCE [LARGE SCALE GENOMIC DNA]</scope>
    <source>
        <tissue evidence="2">Muscle</tissue>
    </source>
</reference>
<organism evidence="2 3">
    <name type="scientific">Liparis tanakae</name>
    <name type="common">Tanaka's snailfish</name>
    <dbReference type="NCBI Taxonomy" id="230148"/>
    <lineage>
        <taxon>Eukaryota</taxon>
        <taxon>Metazoa</taxon>
        <taxon>Chordata</taxon>
        <taxon>Craniata</taxon>
        <taxon>Vertebrata</taxon>
        <taxon>Euteleostomi</taxon>
        <taxon>Actinopterygii</taxon>
        <taxon>Neopterygii</taxon>
        <taxon>Teleostei</taxon>
        <taxon>Neoteleostei</taxon>
        <taxon>Acanthomorphata</taxon>
        <taxon>Eupercaria</taxon>
        <taxon>Perciformes</taxon>
        <taxon>Cottioidei</taxon>
        <taxon>Cottales</taxon>
        <taxon>Liparidae</taxon>
        <taxon>Liparis</taxon>
    </lineage>
</organism>
<name>A0A4Z2HF45_9TELE</name>